<sequence length="143" mass="15760">MTALDPNTPPVGGQPFIVTITPSKIFPWYGAIPGSEGNPQSATAMPDIYRVGGARFTSQQMGEMKKRRIDPASVETMTVQRQATDREIYCGIGRLPPVFAMECPVVKREADKVRVISPSGQLAWVRPDGWVKAPRTRPIQGYM</sequence>
<proteinExistence type="predicted"/>
<gene>
    <name evidence="1" type="ORF">FHS94_001588</name>
</gene>
<accession>A0A7W9BCQ3</accession>
<reference evidence="1 2" key="1">
    <citation type="submission" date="2020-08" db="EMBL/GenBank/DDBJ databases">
        <title>Genomic Encyclopedia of Type Strains, Phase IV (KMG-IV): sequencing the most valuable type-strain genomes for metagenomic binning, comparative biology and taxonomic classification.</title>
        <authorList>
            <person name="Goeker M."/>
        </authorList>
    </citation>
    <scope>NUCLEOTIDE SEQUENCE [LARGE SCALE GENOMIC DNA]</scope>
    <source>
        <strain evidence="1 2">DSM 100044</strain>
    </source>
</reference>
<dbReference type="EMBL" id="JACIJK010000004">
    <property type="protein sequence ID" value="MBB5714752.1"/>
    <property type="molecule type" value="Genomic_DNA"/>
</dbReference>
<evidence type="ECO:0000313" key="2">
    <source>
        <dbReference type="Proteomes" id="UP000546200"/>
    </source>
</evidence>
<dbReference type="Proteomes" id="UP000546200">
    <property type="component" value="Unassembled WGS sequence"/>
</dbReference>
<protein>
    <submittedName>
        <fullName evidence="1">Uncharacterized protein</fullName>
    </submittedName>
</protein>
<comment type="caution">
    <text evidence="1">The sequence shown here is derived from an EMBL/GenBank/DDBJ whole genome shotgun (WGS) entry which is preliminary data.</text>
</comment>
<dbReference type="RefSeq" id="WP_184056340.1">
    <property type="nucleotide sequence ID" value="NZ_JACIJK010000004.1"/>
</dbReference>
<name>A0A7W9BCQ3_9SPHN</name>
<dbReference type="AlphaFoldDB" id="A0A7W9BCQ3"/>
<keyword evidence="2" id="KW-1185">Reference proteome</keyword>
<organism evidence="1 2">
    <name type="scientific">Sphingomonas aerophila</name>
    <dbReference type="NCBI Taxonomy" id="1344948"/>
    <lineage>
        <taxon>Bacteria</taxon>
        <taxon>Pseudomonadati</taxon>
        <taxon>Pseudomonadota</taxon>
        <taxon>Alphaproteobacteria</taxon>
        <taxon>Sphingomonadales</taxon>
        <taxon>Sphingomonadaceae</taxon>
        <taxon>Sphingomonas</taxon>
    </lineage>
</organism>
<evidence type="ECO:0000313" key="1">
    <source>
        <dbReference type="EMBL" id="MBB5714752.1"/>
    </source>
</evidence>